<dbReference type="PANTHER" id="PTHR39210:SF1">
    <property type="entry name" value="HEPARIN-SULFATE LYASE"/>
    <property type="match status" value="1"/>
</dbReference>
<feature type="domain" description="Heparinase II/III-like C-terminal" evidence="6">
    <location>
        <begin position="392"/>
        <end position="529"/>
    </location>
</feature>
<evidence type="ECO:0000259" key="6">
    <source>
        <dbReference type="Pfam" id="PF07940"/>
    </source>
</evidence>
<name>A0A239V8V0_9MICO</name>
<dbReference type="GO" id="GO:0016829">
    <property type="term" value="F:lyase activity"/>
    <property type="evidence" value="ECO:0007669"/>
    <property type="project" value="UniProtKB-KW"/>
</dbReference>
<gene>
    <name evidence="7" type="ORF">SAMEA4475696_00498</name>
</gene>
<dbReference type="KEGG" id="dco:SAMEA4475696_0498"/>
<keyword evidence="2 5" id="KW-0732">Signal</keyword>
<dbReference type="STRING" id="1121387.GCA_000429885_01600"/>
<dbReference type="GO" id="GO:0042597">
    <property type="term" value="C:periplasmic space"/>
    <property type="evidence" value="ECO:0007669"/>
    <property type="project" value="UniProtKB-SubCell"/>
</dbReference>
<sequence>MTTLFRLPRHVRKRSLPAALTVAIITSAVTAPLVGPAPLASATQTHLASQYVSAAMNYDQAGKSQHYVCRSFGSLPSHNPKKNVEAGYFSWPETRKAKVGTGQNINWKADPYKDKSWRTWFHSLMWIGSLVEASTRGPYRFRDPSGIDKALAIAQDWVKDNPSPWPTGSGAGNATHTRVDAIACLRAGLIQLDKPVPAWLDASLAQHAEWLKKNTWPDHNVGTEQTLAVMGVGCMLRRHDYTSYAASKLASEISRVIDAQGANNEQSTGYARWNWDIWGDVDAAITECDINTSATRTIQNRRAALATFLDHATKPDGYLTQLGDTKRETAATGTPAQAWIASNGTQGAPLPQRVKVYSAGYAFGRSGWGTPAGSPGRRPAQEAMYALRFGPRRAGHGHNDHTSFTWNSNGREILGDPGTGRYEDDAWRDFYTGPAAHNQLVIANMKTAPITQLRKTSITPGADYYRLNDAPLNGVKRQRDVIFLSNPDIVITVDTASAAKAASFAQMWHFPAGQKVSLRGNTATATTPNVAGKTTMLTLPAPGASGTKNTIVAGKTRPIQGWMWKDHFTRSAAPVISRALSGRSARIATAFVSAGSNDRVNMSVTTSGTTTIYTFQVGRRTAAVALAADGTLSRLPR</sequence>
<evidence type="ECO:0000313" key="8">
    <source>
        <dbReference type="Proteomes" id="UP000242637"/>
    </source>
</evidence>
<dbReference type="InterPro" id="IPR012480">
    <property type="entry name" value="Hepar_II_III_C"/>
</dbReference>
<dbReference type="Pfam" id="PF07940">
    <property type="entry name" value="Hepar_II_III_C"/>
    <property type="match status" value="1"/>
</dbReference>
<protein>
    <submittedName>
        <fullName evidence="7">Uncharacterized protein conserved in bacteria</fullName>
    </submittedName>
</protein>
<accession>A0A239V8V0</accession>
<dbReference type="AlphaFoldDB" id="A0A239V8V0"/>
<dbReference type="GeneID" id="63458780"/>
<reference evidence="7 8" key="1">
    <citation type="submission" date="2017-06" db="EMBL/GenBank/DDBJ databases">
        <authorList>
            <consortium name="Pathogen Informatics"/>
        </authorList>
    </citation>
    <scope>NUCLEOTIDE SEQUENCE [LARGE SCALE GENOMIC DNA]</scope>
    <source>
        <strain evidence="7 8">NCTC13039</strain>
    </source>
</reference>
<proteinExistence type="predicted"/>
<dbReference type="InterPro" id="IPR008929">
    <property type="entry name" value="Chondroitin_lyas"/>
</dbReference>
<dbReference type="SUPFAM" id="SSF48230">
    <property type="entry name" value="Chondroitin AC/alginate lyase"/>
    <property type="match status" value="1"/>
</dbReference>
<dbReference type="PANTHER" id="PTHR39210">
    <property type="entry name" value="HEPARIN-SULFATE LYASE"/>
    <property type="match status" value="1"/>
</dbReference>
<evidence type="ECO:0000313" key="7">
    <source>
        <dbReference type="EMBL" id="SNV18611.1"/>
    </source>
</evidence>
<dbReference type="Proteomes" id="UP000242637">
    <property type="component" value="Chromosome 1"/>
</dbReference>
<dbReference type="EMBL" id="LT906453">
    <property type="protein sequence ID" value="SNV18611.1"/>
    <property type="molecule type" value="Genomic_DNA"/>
</dbReference>
<dbReference type="Gene3D" id="2.70.98.70">
    <property type="match status" value="1"/>
</dbReference>
<keyword evidence="3" id="KW-0574">Periplasm</keyword>
<keyword evidence="8" id="KW-1185">Reference proteome</keyword>
<comment type="subcellular location">
    <subcellularLocation>
        <location evidence="1">Periplasm</location>
    </subcellularLocation>
</comment>
<feature type="chain" id="PRO_5039055906" evidence="5">
    <location>
        <begin position="32"/>
        <end position="637"/>
    </location>
</feature>
<evidence type="ECO:0000256" key="5">
    <source>
        <dbReference type="SAM" id="SignalP"/>
    </source>
</evidence>
<evidence type="ECO:0000256" key="2">
    <source>
        <dbReference type="ARBA" id="ARBA00022729"/>
    </source>
</evidence>
<dbReference type="RefSeq" id="WP_051277607.1">
    <property type="nucleotide sequence ID" value="NZ_LT906453.1"/>
</dbReference>
<organism evidence="7 8">
    <name type="scientific">Dermatophilus congolensis</name>
    <dbReference type="NCBI Taxonomy" id="1863"/>
    <lineage>
        <taxon>Bacteria</taxon>
        <taxon>Bacillati</taxon>
        <taxon>Actinomycetota</taxon>
        <taxon>Actinomycetes</taxon>
        <taxon>Micrococcales</taxon>
        <taxon>Dermatophilaceae</taxon>
        <taxon>Dermatophilus</taxon>
    </lineage>
</organism>
<dbReference type="Gene3D" id="1.50.10.100">
    <property type="entry name" value="Chondroitin AC/alginate lyase"/>
    <property type="match status" value="1"/>
</dbReference>
<dbReference type="OrthoDB" id="4592556at2"/>
<feature type="signal peptide" evidence="5">
    <location>
        <begin position="1"/>
        <end position="31"/>
    </location>
</feature>
<keyword evidence="4" id="KW-0456">Lyase</keyword>
<evidence type="ECO:0000256" key="4">
    <source>
        <dbReference type="ARBA" id="ARBA00023239"/>
    </source>
</evidence>
<evidence type="ECO:0000256" key="1">
    <source>
        <dbReference type="ARBA" id="ARBA00004418"/>
    </source>
</evidence>
<evidence type="ECO:0000256" key="3">
    <source>
        <dbReference type="ARBA" id="ARBA00022764"/>
    </source>
</evidence>